<keyword evidence="1" id="KW-0489">Methyltransferase</keyword>
<evidence type="ECO:0000313" key="1">
    <source>
        <dbReference type="EMBL" id="SEM08487.1"/>
    </source>
</evidence>
<reference evidence="2" key="1">
    <citation type="submission" date="2016-10" db="EMBL/GenBank/DDBJ databases">
        <authorList>
            <person name="Varghese N."/>
            <person name="Submissions S."/>
        </authorList>
    </citation>
    <scope>NUCLEOTIDE SEQUENCE [LARGE SCALE GENOMIC DNA]</scope>
    <source>
        <strain evidence="2">DSM 18733</strain>
    </source>
</reference>
<organism evidence="1 2">
    <name type="scientific">Olivibacter domesticus</name>
    <name type="common">Pseudosphingobacterium domesticum</name>
    <dbReference type="NCBI Taxonomy" id="407022"/>
    <lineage>
        <taxon>Bacteria</taxon>
        <taxon>Pseudomonadati</taxon>
        <taxon>Bacteroidota</taxon>
        <taxon>Sphingobacteriia</taxon>
        <taxon>Sphingobacteriales</taxon>
        <taxon>Sphingobacteriaceae</taxon>
        <taxon>Olivibacter</taxon>
    </lineage>
</organism>
<dbReference type="Pfam" id="PF13489">
    <property type="entry name" value="Methyltransf_23"/>
    <property type="match status" value="1"/>
</dbReference>
<protein>
    <submittedName>
        <fullName evidence="1">Methyltransferase domain-containing protein</fullName>
    </submittedName>
</protein>
<keyword evidence="2" id="KW-1185">Reference proteome</keyword>
<dbReference type="CDD" id="cd02440">
    <property type="entry name" value="AdoMet_MTases"/>
    <property type="match status" value="1"/>
</dbReference>
<dbReference type="OrthoDB" id="9770553at2"/>
<name>A0A1H7VI41_OLID1</name>
<evidence type="ECO:0000313" key="2">
    <source>
        <dbReference type="Proteomes" id="UP000199421"/>
    </source>
</evidence>
<dbReference type="EMBL" id="FOAF01000007">
    <property type="protein sequence ID" value="SEM08487.1"/>
    <property type="molecule type" value="Genomic_DNA"/>
</dbReference>
<dbReference type="Gene3D" id="3.40.50.150">
    <property type="entry name" value="Vaccinia Virus protein VP39"/>
    <property type="match status" value="1"/>
</dbReference>
<dbReference type="SUPFAM" id="SSF53335">
    <property type="entry name" value="S-adenosyl-L-methionine-dependent methyltransferases"/>
    <property type="match status" value="1"/>
</dbReference>
<dbReference type="AlphaFoldDB" id="A0A1H7VI41"/>
<dbReference type="InterPro" id="IPR029063">
    <property type="entry name" value="SAM-dependent_MTases_sf"/>
</dbReference>
<dbReference type="Proteomes" id="UP000199421">
    <property type="component" value="Unassembled WGS sequence"/>
</dbReference>
<accession>A0A1H7VI41</accession>
<dbReference type="GO" id="GO:0008168">
    <property type="term" value="F:methyltransferase activity"/>
    <property type="evidence" value="ECO:0007669"/>
    <property type="project" value="UniProtKB-KW"/>
</dbReference>
<keyword evidence="1" id="KW-0808">Transferase</keyword>
<dbReference type="PANTHER" id="PTHR43861">
    <property type="entry name" value="TRANS-ACONITATE 2-METHYLTRANSFERASE-RELATED"/>
    <property type="match status" value="1"/>
</dbReference>
<dbReference type="RefSeq" id="WP_093328428.1">
    <property type="nucleotide sequence ID" value="NZ_FOAF01000007.1"/>
</dbReference>
<proteinExistence type="predicted"/>
<dbReference type="STRING" id="407022.SAMN05661044_04183"/>
<sequence length="257" mass="29499">MSDQLREEEIISYYNTVVQTKLHNYLYGNPRVDAVWKTILAYKPKQNTPLKVLEVGCGVGGVCSRMHKKWPNAYITGIDISTKSIEIANKLFANSKTKFVEGILTPETFNETFDLIIFMDVYEHIAVHDRPTVHAAIKKLLNNKGRLVLSVPTPHNLKWSAVHKPETMQPVDEHISLSVVNQLALDTDTEVLLYKIKDIWNVGDYAHIVFEKNSDFEKAFFHSKPVSFQHKIARGINRIQNKLMGRIKEMNARKKLK</sequence>
<gene>
    <name evidence="1" type="ORF">SAMN05661044_04183</name>
</gene>
<dbReference type="GO" id="GO:0032259">
    <property type="term" value="P:methylation"/>
    <property type="evidence" value="ECO:0007669"/>
    <property type="project" value="UniProtKB-KW"/>
</dbReference>